<dbReference type="PATRIC" id="fig|279113.9.peg.585"/>
<dbReference type="SUPFAM" id="SSF53850">
    <property type="entry name" value="Periplasmic binding protein-like II"/>
    <property type="match status" value="1"/>
</dbReference>
<organism evidence="7 8">
    <name type="scientific">Collimonas pratensis</name>
    <dbReference type="NCBI Taxonomy" id="279113"/>
    <lineage>
        <taxon>Bacteria</taxon>
        <taxon>Pseudomonadati</taxon>
        <taxon>Pseudomonadota</taxon>
        <taxon>Betaproteobacteria</taxon>
        <taxon>Burkholderiales</taxon>
        <taxon>Oxalobacteraceae</taxon>
        <taxon>Collimonas</taxon>
    </lineage>
</organism>
<feature type="region of interest" description="Disordered" evidence="5">
    <location>
        <begin position="297"/>
        <end position="316"/>
    </location>
</feature>
<protein>
    <submittedName>
        <fullName evidence="7">Bacterial regulatory helix-turn-helix, lysR family protein</fullName>
    </submittedName>
</protein>
<evidence type="ECO:0000256" key="4">
    <source>
        <dbReference type="ARBA" id="ARBA00023163"/>
    </source>
</evidence>
<dbReference type="PANTHER" id="PTHR30126:SF40">
    <property type="entry name" value="HTH-TYPE TRANSCRIPTIONAL REGULATOR GLTR"/>
    <property type="match status" value="1"/>
</dbReference>
<evidence type="ECO:0000256" key="2">
    <source>
        <dbReference type="ARBA" id="ARBA00023015"/>
    </source>
</evidence>
<dbReference type="InterPro" id="IPR005119">
    <property type="entry name" value="LysR_subst-bd"/>
</dbReference>
<dbReference type="SUPFAM" id="SSF46785">
    <property type="entry name" value="Winged helix' DNA-binding domain"/>
    <property type="match status" value="1"/>
</dbReference>
<evidence type="ECO:0000256" key="1">
    <source>
        <dbReference type="ARBA" id="ARBA00009437"/>
    </source>
</evidence>
<dbReference type="Pfam" id="PF03466">
    <property type="entry name" value="LysR_substrate"/>
    <property type="match status" value="1"/>
</dbReference>
<feature type="domain" description="HTH lysR-type" evidence="6">
    <location>
        <begin position="1"/>
        <end position="58"/>
    </location>
</feature>
<dbReference type="GO" id="GO:0003700">
    <property type="term" value="F:DNA-binding transcription factor activity"/>
    <property type="evidence" value="ECO:0007669"/>
    <property type="project" value="InterPro"/>
</dbReference>
<dbReference type="Gene3D" id="1.10.10.10">
    <property type="entry name" value="Winged helix-like DNA-binding domain superfamily/Winged helix DNA-binding domain"/>
    <property type="match status" value="1"/>
</dbReference>
<evidence type="ECO:0000256" key="5">
    <source>
        <dbReference type="SAM" id="MobiDB-lite"/>
    </source>
</evidence>
<dbReference type="Proteomes" id="UP000074561">
    <property type="component" value="Chromosome"/>
</dbReference>
<dbReference type="PRINTS" id="PR00039">
    <property type="entry name" value="HTHLYSR"/>
</dbReference>
<gene>
    <name evidence="7" type="ORF">CPter91_0580</name>
</gene>
<keyword evidence="3" id="KW-0238">DNA-binding</keyword>
<dbReference type="PROSITE" id="PS50931">
    <property type="entry name" value="HTH_LYSR"/>
    <property type="match status" value="1"/>
</dbReference>
<dbReference type="CDD" id="cd08442">
    <property type="entry name" value="PBP2_YofA_SoxR_like"/>
    <property type="match status" value="1"/>
</dbReference>
<dbReference type="GO" id="GO:0000976">
    <property type="term" value="F:transcription cis-regulatory region binding"/>
    <property type="evidence" value="ECO:0007669"/>
    <property type="project" value="TreeGrafter"/>
</dbReference>
<evidence type="ECO:0000256" key="3">
    <source>
        <dbReference type="ARBA" id="ARBA00023125"/>
    </source>
</evidence>
<name>A0A127PZF6_9BURK</name>
<reference evidence="7 8" key="1">
    <citation type="submission" date="2015-11" db="EMBL/GenBank/DDBJ databases">
        <title>Exploring the genomic traits of fungus-feeding bacterial genus Collimonas.</title>
        <authorList>
            <person name="Song C."/>
            <person name="Schmidt R."/>
            <person name="de Jager V."/>
            <person name="Krzyzanowska D."/>
            <person name="Jongedijk E."/>
            <person name="Cankar K."/>
            <person name="Beekwilder J."/>
            <person name="van Veen A."/>
            <person name="de Boer W."/>
            <person name="van Veen J.A."/>
            <person name="Garbeva P."/>
        </authorList>
    </citation>
    <scope>NUCLEOTIDE SEQUENCE [LARGE SCALE GENOMIC DNA]</scope>
    <source>
        <strain evidence="7 8">Ter91</strain>
    </source>
</reference>
<proteinExistence type="inferred from homology"/>
<sequence length="316" mass="34561">MDLLSLEIFRTVVREGGITRAAEQLHRVQSNVTTRIRQLEQSLGVSLFSRNHKRLVLTPAGETLLDYAERLLNLAIEAREAVQPAVPQGRLRIGSMESTAASRLPLPLARFHQQWPAVQLELSTGPTQQLIDRVRAFTLDAALVAGPLEDPLLTILPLYAEELVLLAPRNHPPINSPDDLQTHTLIAFENGCAYRRHAENWLASGSIPGRRPDRILELGSYHAMLACVAAGAGVALAPRSVLELHNCSESLAIHPIGPAGQVPTYLIRRHDYSSPAFDALSQILQDEAINRLSYIEPTASPSDNKDVEAAGQSDAD</sequence>
<dbReference type="RefSeq" id="WP_061936578.1">
    <property type="nucleotide sequence ID" value="NZ_CP013234.1"/>
</dbReference>
<dbReference type="STRING" id="279113.CPter91_0580"/>
<evidence type="ECO:0000313" key="8">
    <source>
        <dbReference type="Proteomes" id="UP000074561"/>
    </source>
</evidence>
<accession>A0A127PZF6</accession>
<comment type="similarity">
    <text evidence="1">Belongs to the LysR transcriptional regulatory family.</text>
</comment>
<dbReference type="AlphaFoldDB" id="A0A127PZF6"/>
<dbReference type="InterPro" id="IPR000847">
    <property type="entry name" value="LysR_HTH_N"/>
</dbReference>
<dbReference type="KEGG" id="cpra:CPter91_0580"/>
<dbReference type="EMBL" id="CP013234">
    <property type="protein sequence ID" value="AMP02975.1"/>
    <property type="molecule type" value="Genomic_DNA"/>
</dbReference>
<dbReference type="FunFam" id="1.10.10.10:FF:000001">
    <property type="entry name" value="LysR family transcriptional regulator"/>
    <property type="match status" value="1"/>
</dbReference>
<dbReference type="InterPro" id="IPR036388">
    <property type="entry name" value="WH-like_DNA-bd_sf"/>
</dbReference>
<dbReference type="Pfam" id="PF00126">
    <property type="entry name" value="HTH_1"/>
    <property type="match status" value="1"/>
</dbReference>
<evidence type="ECO:0000313" key="7">
    <source>
        <dbReference type="EMBL" id="AMP02975.1"/>
    </source>
</evidence>
<dbReference type="Gene3D" id="3.40.190.290">
    <property type="match status" value="1"/>
</dbReference>
<dbReference type="PANTHER" id="PTHR30126">
    <property type="entry name" value="HTH-TYPE TRANSCRIPTIONAL REGULATOR"/>
    <property type="match status" value="1"/>
</dbReference>
<dbReference type="InterPro" id="IPR036390">
    <property type="entry name" value="WH_DNA-bd_sf"/>
</dbReference>
<keyword evidence="2" id="KW-0805">Transcription regulation</keyword>
<evidence type="ECO:0000259" key="6">
    <source>
        <dbReference type="PROSITE" id="PS50931"/>
    </source>
</evidence>
<keyword evidence="4" id="KW-0804">Transcription</keyword>